<evidence type="ECO:0000313" key="1">
    <source>
        <dbReference type="EMBL" id="URZ10292.1"/>
    </source>
</evidence>
<organism evidence="1 2">
    <name type="scientific">Clostridium felsineum</name>
    <dbReference type="NCBI Taxonomy" id="36839"/>
    <lineage>
        <taxon>Bacteria</taxon>
        <taxon>Bacillati</taxon>
        <taxon>Bacillota</taxon>
        <taxon>Clostridia</taxon>
        <taxon>Eubacteriales</taxon>
        <taxon>Clostridiaceae</taxon>
        <taxon>Clostridium</taxon>
    </lineage>
</organism>
<proteinExistence type="predicted"/>
<dbReference type="GO" id="GO:0043164">
    <property type="term" value="P:Gram-negative-bacterium-type cell wall biogenesis"/>
    <property type="evidence" value="ECO:0007669"/>
    <property type="project" value="TreeGrafter"/>
</dbReference>
<dbReference type="CDD" id="cd06259">
    <property type="entry name" value="YdcF-like"/>
    <property type="match status" value="1"/>
</dbReference>
<gene>
    <name evidence="1" type="ORF">CROST_010000</name>
</gene>
<accession>A0A1S8M7E6</accession>
<keyword evidence="2" id="KW-1185">Reference proteome</keyword>
<reference evidence="1 2" key="1">
    <citation type="submission" date="2022-04" db="EMBL/GenBank/DDBJ databases">
        <title>Genome sequence of C. roseum typestrain.</title>
        <authorList>
            <person name="Poehlein A."/>
            <person name="Schoch T."/>
            <person name="Duerre P."/>
            <person name="Daniel R."/>
        </authorList>
    </citation>
    <scope>NUCLEOTIDE SEQUENCE [LARGE SCALE GENOMIC DNA]</scope>
    <source>
        <strain evidence="1 2">DSM 7320</strain>
    </source>
</reference>
<dbReference type="AlphaFoldDB" id="A0A1S8M7E6"/>
<protein>
    <submittedName>
        <fullName evidence="1">Uncharacterized protein</fullName>
    </submittedName>
</protein>
<dbReference type="GO" id="GO:0005886">
    <property type="term" value="C:plasma membrane"/>
    <property type="evidence" value="ECO:0007669"/>
    <property type="project" value="TreeGrafter"/>
</dbReference>
<dbReference type="InterPro" id="IPR014729">
    <property type="entry name" value="Rossmann-like_a/b/a_fold"/>
</dbReference>
<dbReference type="GO" id="GO:0000270">
    <property type="term" value="P:peptidoglycan metabolic process"/>
    <property type="evidence" value="ECO:0007669"/>
    <property type="project" value="TreeGrafter"/>
</dbReference>
<dbReference type="RefSeq" id="WP_077834277.1">
    <property type="nucleotide sequence ID" value="NZ_CP096983.1"/>
</dbReference>
<dbReference type="InterPro" id="IPR003848">
    <property type="entry name" value="DUF218"/>
</dbReference>
<dbReference type="EMBL" id="CP096983">
    <property type="protein sequence ID" value="URZ10292.1"/>
    <property type="molecule type" value="Genomic_DNA"/>
</dbReference>
<sequence length="330" mass="37603">MIFCYVSVVFFVLFFVSFVREKRRFRNAVYLLCAILNLYFYSTALMISTGNIGLNLFVVASVLVIVPIGVLTISVLFMIAGVITIKREGFRLPNLLALAFGGGIWIICILFYLAISNYFEYKWIKIAIYFSTIMALYIGFTFAALVIYSVLYCIFPKGKKFDYIIVHGAGLSKGEKVTPLLKRRIDKGIQAFNRLEGKAKIIVSGGKGSDEKISEAEAMKRYILENNISEENIICEDKSTTTFENLMYSKKIMDSQKKAYRCIFVTNNYHVFRTGLYAKKLNIKAEGLGCTTAMYYWPSAFIREYIAIMLSMKWYSIFILGLALLLLILT</sequence>
<name>A0A1S8M7E6_9CLOT</name>
<dbReference type="PANTHER" id="PTHR30336:SF18">
    <property type="entry name" value="MEMBRANE PROTEIN"/>
    <property type="match status" value="1"/>
</dbReference>
<dbReference type="Gene3D" id="3.40.50.620">
    <property type="entry name" value="HUPs"/>
    <property type="match status" value="1"/>
</dbReference>
<evidence type="ECO:0000313" key="2">
    <source>
        <dbReference type="Proteomes" id="UP000190951"/>
    </source>
</evidence>
<dbReference type="Pfam" id="PF02698">
    <property type="entry name" value="DUF218"/>
    <property type="match status" value="1"/>
</dbReference>
<dbReference type="KEGG" id="crw:CROST_010000"/>
<dbReference type="PANTHER" id="PTHR30336">
    <property type="entry name" value="INNER MEMBRANE PROTEIN, PROBABLE PERMEASE"/>
    <property type="match status" value="1"/>
</dbReference>
<dbReference type="InterPro" id="IPR051599">
    <property type="entry name" value="Cell_Envelope_Assoc"/>
</dbReference>
<dbReference type="STRING" id="84029.CROST_10450"/>
<dbReference type="Proteomes" id="UP000190951">
    <property type="component" value="Chromosome"/>
</dbReference>